<comment type="caution">
    <text evidence="13">The sequence shown here is derived from an EMBL/GenBank/DDBJ whole genome shotgun (WGS) entry which is preliminary data.</text>
</comment>
<dbReference type="GO" id="GO:0016887">
    <property type="term" value="F:ATP hydrolysis activity"/>
    <property type="evidence" value="ECO:0007669"/>
    <property type="project" value="InterPro"/>
</dbReference>
<keyword evidence="5" id="KW-0677">Repeat</keyword>
<dbReference type="Gene3D" id="3.40.50.300">
    <property type="entry name" value="P-loop containing nucleotide triphosphate hydrolases"/>
    <property type="match status" value="2"/>
</dbReference>
<evidence type="ECO:0000313" key="14">
    <source>
        <dbReference type="Proteomes" id="UP001233172"/>
    </source>
</evidence>
<keyword evidence="4 10" id="KW-0812">Transmembrane</keyword>
<feature type="transmembrane region" description="Helical" evidence="10">
    <location>
        <begin position="230"/>
        <end position="252"/>
    </location>
</feature>
<dbReference type="SUPFAM" id="SSF52540">
    <property type="entry name" value="P-loop containing nucleoside triphosphate hydrolases"/>
    <property type="match status" value="2"/>
</dbReference>
<dbReference type="PANTHER" id="PTHR24223">
    <property type="entry name" value="ATP-BINDING CASSETTE SUB-FAMILY C"/>
    <property type="match status" value="1"/>
</dbReference>
<evidence type="ECO:0000256" key="1">
    <source>
        <dbReference type="ARBA" id="ARBA00004127"/>
    </source>
</evidence>
<dbReference type="InterPro" id="IPR003593">
    <property type="entry name" value="AAA+_ATPase"/>
</dbReference>
<feature type="transmembrane region" description="Helical" evidence="10">
    <location>
        <begin position="385"/>
        <end position="402"/>
    </location>
</feature>
<reference evidence="13" key="1">
    <citation type="journal article" date="2023" name="PLoS Negl. Trop. Dis.">
        <title>A genome sequence for Biomphalaria pfeifferi, the major vector snail for the human-infecting parasite Schistosoma mansoni.</title>
        <authorList>
            <person name="Bu L."/>
            <person name="Lu L."/>
            <person name="Laidemitt M.R."/>
            <person name="Zhang S.M."/>
            <person name="Mutuku M."/>
            <person name="Mkoji G."/>
            <person name="Steinauer M."/>
            <person name="Loker E.S."/>
        </authorList>
    </citation>
    <scope>NUCLEOTIDE SEQUENCE</scope>
    <source>
        <strain evidence="13">KasaAsao</strain>
    </source>
</reference>
<dbReference type="InterPro" id="IPR017871">
    <property type="entry name" value="ABC_transporter-like_CS"/>
</dbReference>
<dbReference type="SMART" id="SM00382">
    <property type="entry name" value="AAA"/>
    <property type="match status" value="1"/>
</dbReference>
<evidence type="ECO:0000256" key="5">
    <source>
        <dbReference type="ARBA" id="ARBA00022737"/>
    </source>
</evidence>
<dbReference type="Pfam" id="PF00664">
    <property type="entry name" value="ABC_membrane"/>
    <property type="match status" value="1"/>
</dbReference>
<sequence length="800" mass="90543">MSLKENILFGAEYQEQNYQNIIHACALTEDLNILPAGDKTEIGERGINLSGGQKQRISLARSVYSDADIYLLDDPLSAVDSHVGKHIFNCVIGPKGLLKNKTRVLVTHGVHWLPFVDEIIVVKDGRISEAGSYQQLLENNGDFSQFLQSTLNSNNNNKNSMDKSLTCQESNLNNFEDGQKLHKYCDEFNLKSTCVEDLQDNKNIGDMTKNAFNDEDRDNTKISSKIYHEYLKAIGFKNFCLISFVFIVWLIFKDGKELWLGKWAEDSSLLNTAFHQTSLSSMNYLITYVMIGSSGILFSSLFLYLVQTKALDAANRLHNQLLHNILRAPMSFFDTTPTGRIISRFSKDILSIDGLGGCLEEYLRCSGAVLMQLSVLLYLNPRVVPFVLLITCIFLYLQHLFSKTARKLRHYRNQNSSPIIDFFKETIHGLSTIRAFGAQKRFVSRMHTVIENHLKFDVWEMFVGIWFDNHITVMSYVVVLACGLIIVCTGHITPAEAGLILMYSSEFVYSLGWYMTHSTYTEQELVSLERVLEYSNKPVEAEWEIPETRPQPLWPQNGEVIFNDFKARYRDGLDFVLRGISCHVRKGEKIGVVGRTGAGKSSLMSSLFRLMEAAEGQILLDNCNISVVGLHDLRKKITILPQDPVIFGGSIRMNLDPLEEKSVEELWEALKHSHLKTFVESLPGNLDYNCGEGGQNFSMGQRQLLCLARALLHKTTILVLDEATASVDMETDDLIQKTICTEFKDCTVLTIAHRINTILNYDRILVLDNGQVKEFDSPKTLLKNIKSTFFRLAKDAGLVS</sequence>
<dbReference type="Proteomes" id="UP001233172">
    <property type="component" value="Unassembled WGS sequence"/>
</dbReference>
<dbReference type="FunFam" id="3.40.50.300:FF:000997">
    <property type="entry name" value="Multidrug resistance-associated protein 1"/>
    <property type="match status" value="1"/>
</dbReference>
<dbReference type="FunFam" id="3.40.50.300:FF:000074">
    <property type="entry name" value="Multidrug resistance-associated protein 5 isoform 1"/>
    <property type="match status" value="1"/>
</dbReference>
<dbReference type="InterPro" id="IPR044726">
    <property type="entry name" value="ABCC_6TM_D2"/>
</dbReference>
<dbReference type="GO" id="GO:0012505">
    <property type="term" value="C:endomembrane system"/>
    <property type="evidence" value="ECO:0007669"/>
    <property type="project" value="UniProtKB-SubCell"/>
</dbReference>
<evidence type="ECO:0000256" key="9">
    <source>
        <dbReference type="ARBA" id="ARBA00023136"/>
    </source>
</evidence>
<dbReference type="PROSITE" id="PS50893">
    <property type="entry name" value="ABC_TRANSPORTER_2"/>
    <property type="match status" value="1"/>
</dbReference>
<comment type="subcellular location">
    <subcellularLocation>
        <location evidence="1">Endomembrane system</location>
        <topology evidence="1">Multi-pass membrane protein</topology>
    </subcellularLocation>
</comment>
<accession>A0AAD8BC32</accession>
<evidence type="ECO:0000256" key="10">
    <source>
        <dbReference type="SAM" id="Phobius"/>
    </source>
</evidence>
<dbReference type="FunFam" id="1.20.1560.10:FF:000013">
    <property type="entry name" value="ABC transporter C family member 2"/>
    <property type="match status" value="1"/>
</dbReference>
<evidence type="ECO:0000259" key="12">
    <source>
        <dbReference type="PROSITE" id="PS50929"/>
    </source>
</evidence>
<keyword evidence="8 10" id="KW-1133">Transmembrane helix</keyword>
<evidence type="ECO:0000256" key="3">
    <source>
        <dbReference type="ARBA" id="ARBA00022448"/>
    </source>
</evidence>
<protein>
    <submittedName>
        <fullName evidence="13">Multidrug resistance-associated protein 1</fullName>
    </submittedName>
</protein>
<feature type="transmembrane region" description="Helical" evidence="10">
    <location>
        <begin position="285"/>
        <end position="306"/>
    </location>
</feature>
<keyword evidence="9 10" id="KW-0472">Membrane</keyword>
<dbReference type="GO" id="GO:0016020">
    <property type="term" value="C:membrane"/>
    <property type="evidence" value="ECO:0007669"/>
    <property type="project" value="InterPro"/>
</dbReference>
<name>A0AAD8BC32_BIOPF</name>
<dbReference type="CDD" id="cd18580">
    <property type="entry name" value="ABC_6TM_ABCC_D2"/>
    <property type="match status" value="1"/>
</dbReference>
<keyword evidence="6" id="KW-0547">Nucleotide-binding</keyword>
<dbReference type="PROSITE" id="PS50929">
    <property type="entry name" value="ABC_TM1F"/>
    <property type="match status" value="1"/>
</dbReference>
<dbReference type="CDD" id="cd03244">
    <property type="entry name" value="ABCC_MRP_domain2"/>
    <property type="match status" value="1"/>
</dbReference>
<dbReference type="InterPro" id="IPR003439">
    <property type="entry name" value="ABC_transporter-like_ATP-bd"/>
</dbReference>
<evidence type="ECO:0000256" key="6">
    <source>
        <dbReference type="ARBA" id="ARBA00022741"/>
    </source>
</evidence>
<dbReference type="InterPro" id="IPR050173">
    <property type="entry name" value="ABC_transporter_C-like"/>
</dbReference>
<dbReference type="EMBL" id="JASAOG010000103">
    <property type="protein sequence ID" value="KAK0051532.1"/>
    <property type="molecule type" value="Genomic_DNA"/>
</dbReference>
<evidence type="ECO:0000256" key="2">
    <source>
        <dbReference type="ARBA" id="ARBA00009726"/>
    </source>
</evidence>
<dbReference type="Pfam" id="PF00005">
    <property type="entry name" value="ABC_tran"/>
    <property type="match status" value="2"/>
</dbReference>
<dbReference type="Gene3D" id="1.20.1560.10">
    <property type="entry name" value="ABC transporter type 1, transmembrane domain"/>
    <property type="match status" value="1"/>
</dbReference>
<keyword evidence="7" id="KW-0067">ATP-binding</keyword>
<evidence type="ECO:0000256" key="7">
    <source>
        <dbReference type="ARBA" id="ARBA00022840"/>
    </source>
</evidence>
<evidence type="ECO:0000256" key="8">
    <source>
        <dbReference type="ARBA" id="ARBA00022989"/>
    </source>
</evidence>
<dbReference type="AlphaFoldDB" id="A0AAD8BC32"/>
<evidence type="ECO:0000259" key="11">
    <source>
        <dbReference type="PROSITE" id="PS50893"/>
    </source>
</evidence>
<reference evidence="13" key="2">
    <citation type="submission" date="2023-04" db="EMBL/GenBank/DDBJ databases">
        <authorList>
            <person name="Bu L."/>
            <person name="Lu L."/>
            <person name="Laidemitt M.R."/>
            <person name="Zhang S.M."/>
            <person name="Mutuku M."/>
            <person name="Mkoji G."/>
            <person name="Steinauer M."/>
            <person name="Loker E.S."/>
        </authorList>
    </citation>
    <scope>NUCLEOTIDE SEQUENCE</scope>
    <source>
        <strain evidence="13">KasaAsao</strain>
        <tissue evidence="13">Whole Snail</tissue>
    </source>
</reference>
<feature type="domain" description="ABC transmembrane type-1" evidence="12">
    <location>
        <begin position="258"/>
        <end position="523"/>
    </location>
</feature>
<evidence type="ECO:0000256" key="4">
    <source>
        <dbReference type="ARBA" id="ARBA00022692"/>
    </source>
</evidence>
<feature type="transmembrane region" description="Helical" evidence="10">
    <location>
        <begin position="471"/>
        <end position="492"/>
    </location>
</feature>
<comment type="similarity">
    <text evidence="2">Belongs to the ABC transporter superfamily. ABCC family. Conjugate transporter (TC 3.A.1.208) subfamily.</text>
</comment>
<dbReference type="GO" id="GO:0140359">
    <property type="term" value="F:ABC-type transporter activity"/>
    <property type="evidence" value="ECO:0007669"/>
    <property type="project" value="InterPro"/>
</dbReference>
<gene>
    <name evidence="13" type="ORF">Bpfe_019111</name>
</gene>
<dbReference type="InterPro" id="IPR036640">
    <property type="entry name" value="ABC1_TM_sf"/>
</dbReference>
<dbReference type="InterPro" id="IPR011527">
    <property type="entry name" value="ABC1_TM_dom"/>
</dbReference>
<dbReference type="InterPro" id="IPR027417">
    <property type="entry name" value="P-loop_NTPase"/>
</dbReference>
<dbReference type="GO" id="GO:0005524">
    <property type="term" value="F:ATP binding"/>
    <property type="evidence" value="ECO:0007669"/>
    <property type="project" value="UniProtKB-KW"/>
</dbReference>
<feature type="domain" description="ABC transporter" evidence="11">
    <location>
        <begin position="560"/>
        <end position="794"/>
    </location>
</feature>
<dbReference type="SUPFAM" id="SSF90123">
    <property type="entry name" value="ABC transporter transmembrane region"/>
    <property type="match status" value="1"/>
</dbReference>
<dbReference type="PANTHER" id="PTHR24223:SF454">
    <property type="match status" value="1"/>
</dbReference>
<dbReference type="PROSITE" id="PS00211">
    <property type="entry name" value="ABC_TRANSPORTER_1"/>
    <property type="match status" value="1"/>
</dbReference>
<keyword evidence="3" id="KW-0813">Transport</keyword>
<proteinExistence type="inferred from homology"/>
<evidence type="ECO:0000313" key="13">
    <source>
        <dbReference type="EMBL" id="KAK0051532.1"/>
    </source>
</evidence>
<organism evidence="13 14">
    <name type="scientific">Biomphalaria pfeifferi</name>
    <name type="common">Bloodfluke planorb</name>
    <name type="synonym">Freshwater snail</name>
    <dbReference type="NCBI Taxonomy" id="112525"/>
    <lineage>
        <taxon>Eukaryota</taxon>
        <taxon>Metazoa</taxon>
        <taxon>Spiralia</taxon>
        <taxon>Lophotrochozoa</taxon>
        <taxon>Mollusca</taxon>
        <taxon>Gastropoda</taxon>
        <taxon>Heterobranchia</taxon>
        <taxon>Euthyneura</taxon>
        <taxon>Panpulmonata</taxon>
        <taxon>Hygrophila</taxon>
        <taxon>Lymnaeoidea</taxon>
        <taxon>Planorbidae</taxon>
        <taxon>Biomphalaria</taxon>
    </lineage>
</organism>
<keyword evidence="14" id="KW-1185">Reference proteome</keyword>